<dbReference type="GO" id="GO:0140098">
    <property type="term" value="F:catalytic activity, acting on RNA"/>
    <property type="evidence" value="ECO:0007669"/>
    <property type="project" value="UniProtKB-ARBA"/>
</dbReference>
<protein>
    <submittedName>
        <fullName evidence="2">tRNA pseudouridine(38-40) synthase TruA</fullName>
    </submittedName>
</protein>
<gene>
    <name evidence="2" type="ORF">DXC31_14410</name>
</gene>
<dbReference type="SUPFAM" id="SSF55120">
    <property type="entry name" value="Pseudouridine synthase"/>
    <property type="match status" value="1"/>
</dbReference>
<dbReference type="Proteomes" id="UP000260808">
    <property type="component" value="Unassembled WGS sequence"/>
</dbReference>
<dbReference type="InterPro" id="IPR020103">
    <property type="entry name" value="PsdUridine_synth_cat_dom_sf"/>
</dbReference>
<proteinExistence type="predicted"/>
<dbReference type="GO" id="GO:0009982">
    <property type="term" value="F:pseudouridine synthase activity"/>
    <property type="evidence" value="ECO:0007669"/>
    <property type="project" value="InterPro"/>
</dbReference>
<dbReference type="Gene3D" id="3.30.70.580">
    <property type="entry name" value="Pseudouridine synthase I, catalytic domain, N-terminal subdomain"/>
    <property type="match status" value="1"/>
</dbReference>
<evidence type="ECO:0000313" key="3">
    <source>
        <dbReference type="Proteomes" id="UP000260808"/>
    </source>
</evidence>
<evidence type="ECO:0000313" key="2">
    <source>
        <dbReference type="EMBL" id="RGM19319.1"/>
    </source>
</evidence>
<evidence type="ECO:0000256" key="1">
    <source>
        <dbReference type="ARBA" id="ARBA00023235"/>
    </source>
</evidence>
<dbReference type="InterPro" id="IPR020094">
    <property type="entry name" value="TruA/RsuA/RluB/E/F_N"/>
</dbReference>
<dbReference type="GO" id="GO:0006396">
    <property type="term" value="P:RNA processing"/>
    <property type="evidence" value="ECO:0007669"/>
    <property type="project" value="UniProtKB-ARBA"/>
</dbReference>
<reference evidence="2 3" key="1">
    <citation type="submission" date="2018-08" db="EMBL/GenBank/DDBJ databases">
        <title>A genome reference for cultivated species of the human gut microbiota.</title>
        <authorList>
            <person name="Zou Y."/>
            <person name="Xue W."/>
            <person name="Luo G."/>
        </authorList>
    </citation>
    <scope>NUCLEOTIDE SEQUENCE [LARGE SCALE GENOMIC DNA]</scope>
    <source>
        <strain evidence="2 3">TF01-20-2</strain>
    </source>
</reference>
<accession>A0A3E4UYR9</accession>
<dbReference type="GO" id="GO:0001522">
    <property type="term" value="P:pseudouridine synthesis"/>
    <property type="evidence" value="ECO:0007669"/>
    <property type="project" value="InterPro"/>
</dbReference>
<dbReference type="EMBL" id="QSSX01000047">
    <property type="protein sequence ID" value="RGM19319.1"/>
    <property type="molecule type" value="Genomic_DNA"/>
</dbReference>
<name>A0A3E4UYR9_MEDGN</name>
<keyword evidence="1" id="KW-0413">Isomerase</keyword>
<dbReference type="GO" id="GO:0003723">
    <property type="term" value="F:RNA binding"/>
    <property type="evidence" value="ECO:0007669"/>
    <property type="project" value="InterPro"/>
</dbReference>
<organism evidence="2 3">
    <name type="scientific">Mediterraneibacter gnavus</name>
    <name type="common">Ruminococcus gnavus</name>
    <dbReference type="NCBI Taxonomy" id="33038"/>
    <lineage>
        <taxon>Bacteria</taxon>
        <taxon>Bacillati</taxon>
        <taxon>Bacillota</taxon>
        <taxon>Clostridia</taxon>
        <taxon>Lachnospirales</taxon>
        <taxon>Lachnospiraceae</taxon>
        <taxon>Mediterraneibacter</taxon>
    </lineage>
</organism>
<sequence length="44" mass="4982">MRTYKLTIAYDGSRYQGWQRQSNTDKTVQGLLEQAASETAEGTQ</sequence>
<dbReference type="AlphaFoldDB" id="A0A3E4UYR9"/>
<feature type="non-terminal residue" evidence="2">
    <location>
        <position position="44"/>
    </location>
</feature>
<comment type="caution">
    <text evidence="2">The sequence shown here is derived from an EMBL/GenBank/DDBJ whole genome shotgun (WGS) entry which is preliminary data.</text>
</comment>